<evidence type="ECO:0000313" key="3">
    <source>
        <dbReference type="Proteomes" id="UP000199334"/>
    </source>
</evidence>
<dbReference type="OrthoDB" id="2353304at2"/>
<feature type="domain" description="General stress protein 17M-like" evidence="1">
    <location>
        <begin position="2"/>
        <end position="91"/>
    </location>
</feature>
<dbReference type="Pfam" id="PF11181">
    <property type="entry name" value="YflT"/>
    <property type="match status" value="1"/>
</dbReference>
<accession>A0A1H0G2V9</accession>
<evidence type="ECO:0000259" key="1">
    <source>
        <dbReference type="Pfam" id="PF11181"/>
    </source>
</evidence>
<protein>
    <submittedName>
        <fullName evidence="2">Heat induced stress protein YflT</fullName>
    </submittedName>
</protein>
<keyword evidence="3" id="KW-1185">Reference proteome</keyword>
<organism evidence="2 3">
    <name type="scientific">Tenuibacillus multivorans</name>
    <dbReference type="NCBI Taxonomy" id="237069"/>
    <lineage>
        <taxon>Bacteria</taxon>
        <taxon>Bacillati</taxon>
        <taxon>Bacillota</taxon>
        <taxon>Bacilli</taxon>
        <taxon>Bacillales</taxon>
        <taxon>Bacillaceae</taxon>
        <taxon>Tenuibacillus</taxon>
    </lineage>
</organism>
<dbReference type="Proteomes" id="UP000199334">
    <property type="component" value="Unassembled WGS sequence"/>
</dbReference>
<sequence length="108" mass="12491">MPFIRDYNNDENMVTDIKKLTDNGVNRDDIFVLTHDDNHTEHIVEETSTNSIDISGPEDFDKKGDELRARLEEVGVSEIQAEQYEEMLDEGKLLLIVNSNHDVENYLH</sequence>
<evidence type="ECO:0000313" key="2">
    <source>
        <dbReference type="EMBL" id="SDO01226.1"/>
    </source>
</evidence>
<dbReference type="AlphaFoldDB" id="A0A1H0G2V9"/>
<dbReference type="EMBL" id="FNIG01000014">
    <property type="protein sequence ID" value="SDO01226.1"/>
    <property type="molecule type" value="Genomic_DNA"/>
</dbReference>
<proteinExistence type="predicted"/>
<name>A0A1H0G2V9_9BACI</name>
<dbReference type="RefSeq" id="WP_093857988.1">
    <property type="nucleotide sequence ID" value="NZ_BJVZ01000020.1"/>
</dbReference>
<dbReference type="STRING" id="237069.SAMN05216498_0454"/>
<reference evidence="2 3" key="1">
    <citation type="submission" date="2016-10" db="EMBL/GenBank/DDBJ databases">
        <authorList>
            <person name="de Groot N.N."/>
        </authorList>
    </citation>
    <scope>NUCLEOTIDE SEQUENCE [LARGE SCALE GENOMIC DNA]</scope>
    <source>
        <strain evidence="2 3">CGMCC 1.3442</strain>
    </source>
</reference>
<gene>
    <name evidence="2" type="ORF">SAMN05216498_0454</name>
</gene>
<dbReference type="InterPro" id="IPR025889">
    <property type="entry name" value="GSP17M-like_dom"/>
</dbReference>